<evidence type="ECO:0000313" key="14">
    <source>
        <dbReference type="EMBL" id="SHK01609.1"/>
    </source>
</evidence>
<dbReference type="Gene3D" id="3.40.1350.10">
    <property type="match status" value="1"/>
</dbReference>
<dbReference type="GO" id="GO:0005737">
    <property type="term" value="C:cytoplasm"/>
    <property type="evidence" value="ECO:0007669"/>
    <property type="project" value="UniProtKB-SubCell"/>
</dbReference>
<keyword evidence="3 13" id="KW-0540">Nuclease</keyword>
<dbReference type="EC" id="3.1.21.10" evidence="13"/>
<keyword evidence="5 13" id="KW-0255">Endonuclease</keyword>
<evidence type="ECO:0000256" key="6">
    <source>
        <dbReference type="ARBA" id="ARBA00022763"/>
    </source>
</evidence>
<protein>
    <recommendedName>
        <fullName evidence="12 13">Holliday junction resolvase RecU</fullName>
        <ecNumber evidence="13">3.1.21.10</ecNumber>
    </recommendedName>
    <alternativeName>
        <fullName evidence="13">Recombination protein U homolog</fullName>
    </alternativeName>
</protein>
<evidence type="ECO:0000256" key="9">
    <source>
        <dbReference type="ARBA" id="ARBA00023172"/>
    </source>
</evidence>
<comment type="cofactor">
    <cofactor evidence="13">
        <name>Mg(2+)</name>
        <dbReference type="ChEBI" id="CHEBI:18420"/>
    </cofactor>
    <text evidence="13">Binds 1 Mg(2+) ion per subunit.</text>
</comment>
<dbReference type="Pfam" id="PF03838">
    <property type="entry name" value="RecU"/>
    <property type="match status" value="1"/>
</dbReference>
<dbReference type="GO" id="GO:0008821">
    <property type="term" value="F:crossover junction DNA endonuclease activity"/>
    <property type="evidence" value="ECO:0007669"/>
    <property type="project" value="UniProtKB-EC"/>
</dbReference>
<keyword evidence="2 13" id="KW-0963">Cytoplasm</keyword>
<keyword evidence="8 13" id="KW-0460">Magnesium</keyword>
<gene>
    <name evidence="13" type="primary">recU</name>
    <name evidence="14" type="ORF">SAMN02745883_01059</name>
</gene>
<evidence type="ECO:0000256" key="10">
    <source>
        <dbReference type="ARBA" id="ARBA00023204"/>
    </source>
</evidence>
<evidence type="ECO:0000256" key="8">
    <source>
        <dbReference type="ARBA" id="ARBA00022842"/>
    </source>
</evidence>
<comment type="catalytic activity">
    <reaction evidence="13">
        <text>Endonucleolytic cleavage at a junction such as a reciprocal single-stranded crossover between two homologous DNA duplexes (Holliday junction).</text>
        <dbReference type="EC" id="3.1.21.10"/>
    </reaction>
</comment>
<dbReference type="GO" id="GO:0007059">
    <property type="term" value="P:chromosome segregation"/>
    <property type="evidence" value="ECO:0007669"/>
    <property type="project" value="UniProtKB-UniRule"/>
</dbReference>
<feature type="binding site" evidence="13">
    <location>
        <position position="60"/>
    </location>
    <ligand>
        <name>Mg(2+)</name>
        <dbReference type="ChEBI" id="CHEBI:18420"/>
    </ligand>
</feature>
<evidence type="ECO:0000256" key="3">
    <source>
        <dbReference type="ARBA" id="ARBA00022722"/>
    </source>
</evidence>
<dbReference type="HAMAP" id="MF_00130">
    <property type="entry name" value="RecU"/>
    <property type="match status" value="1"/>
</dbReference>
<feature type="site" description="Transition state stabilizer" evidence="13">
    <location>
        <position position="77"/>
    </location>
</feature>
<evidence type="ECO:0000256" key="2">
    <source>
        <dbReference type="ARBA" id="ARBA00022490"/>
    </source>
</evidence>
<organism evidence="14 15">
    <name type="scientific">Caminicella sporogenes DSM 14501</name>
    <dbReference type="NCBI Taxonomy" id="1121266"/>
    <lineage>
        <taxon>Bacteria</taxon>
        <taxon>Bacillati</taxon>
        <taxon>Bacillota</taxon>
        <taxon>Clostridia</taxon>
        <taxon>Peptostreptococcales</taxon>
        <taxon>Caminicellaceae</taxon>
        <taxon>Caminicella</taxon>
    </lineage>
</organism>
<sequence length="182" mass="21456">MTSWRSLGHRGDATEDIINATNKYYELHEVAVVNKMPVPIKVIEIESSIIKKAFFEEKSTVDYYGIVQGIPIVFDAKETEKKSLPLQNIHLHQIEYMKKVRKQNGLAFLIVHFKYYGEFILIPIEVIDYYYEKSFNGGRKSIPYLELDKNFIIEFKNGILHYLDTLNIYLEYIDKNKFAKYL</sequence>
<dbReference type="InterPro" id="IPR004612">
    <property type="entry name" value="Resolv_RecU"/>
</dbReference>
<keyword evidence="6 13" id="KW-0227">DNA damage</keyword>
<dbReference type="SUPFAM" id="SSF52980">
    <property type="entry name" value="Restriction endonuclease-like"/>
    <property type="match status" value="1"/>
</dbReference>
<dbReference type="PIRSF" id="PIRSF037785">
    <property type="entry name" value="RecU"/>
    <property type="match status" value="1"/>
</dbReference>
<keyword evidence="9 13" id="KW-0233">DNA recombination</keyword>
<dbReference type="Proteomes" id="UP000184082">
    <property type="component" value="Unassembled WGS sequence"/>
</dbReference>
<dbReference type="GO" id="GO:0006310">
    <property type="term" value="P:DNA recombination"/>
    <property type="evidence" value="ECO:0007669"/>
    <property type="project" value="UniProtKB-UniRule"/>
</dbReference>
<feature type="binding site" evidence="13">
    <location>
        <position position="62"/>
    </location>
    <ligand>
        <name>Mg(2+)</name>
        <dbReference type="ChEBI" id="CHEBI:18420"/>
    </ligand>
</feature>
<dbReference type="AlphaFoldDB" id="A0A1M6P0U5"/>
<reference evidence="14 15" key="1">
    <citation type="submission" date="2016-11" db="EMBL/GenBank/DDBJ databases">
        <authorList>
            <person name="Jaros S."/>
            <person name="Januszkiewicz K."/>
            <person name="Wedrychowicz H."/>
        </authorList>
    </citation>
    <scope>NUCLEOTIDE SEQUENCE [LARGE SCALE GENOMIC DNA]</scope>
    <source>
        <strain evidence="14 15">DSM 14501</strain>
    </source>
</reference>
<evidence type="ECO:0000256" key="13">
    <source>
        <dbReference type="HAMAP-Rule" id="MF_00130"/>
    </source>
</evidence>
<comment type="similarity">
    <text evidence="11 13">Belongs to the RecU family.</text>
</comment>
<comment type="subcellular location">
    <subcellularLocation>
        <location evidence="1 13">Cytoplasm</location>
    </subcellularLocation>
</comment>
<keyword evidence="15" id="KW-1185">Reference proteome</keyword>
<evidence type="ECO:0000313" key="15">
    <source>
        <dbReference type="Proteomes" id="UP000184082"/>
    </source>
</evidence>
<feature type="binding site" evidence="13">
    <location>
        <position position="93"/>
    </location>
    <ligand>
        <name>Mg(2+)</name>
        <dbReference type="ChEBI" id="CHEBI:18420"/>
    </ligand>
</feature>
<dbReference type="GO" id="GO:0003676">
    <property type="term" value="F:nucleic acid binding"/>
    <property type="evidence" value="ECO:0007669"/>
    <property type="project" value="InterPro"/>
</dbReference>
<evidence type="ECO:0000256" key="12">
    <source>
        <dbReference type="ARBA" id="ARBA00029523"/>
    </source>
</evidence>
<name>A0A1M6P0U5_9FIRM</name>
<evidence type="ECO:0000256" key="1">
    <source>
        <dbReference type="ARBA" id="ARBA00004496"/>
    </source>
</evidence>
<dbReference type="CDD" id="cd22354">
    <property type="entry name" value="RecU-like"/>
    <property type="match status" value="1"/>
</dbReference>
<evidence type="ECO:0000256" key="5">
    <source>
        <dbReference type="ARBA" id="ARBA00022759"/>
    </source>
</evidence>
<keyword evidence="4 13" id="KW-0479">Metal-binding</keyword>
<comment type="function">
    <text evidence="13">Endonuclease that resolves Holliday junction intermediates in genetic recombination. Cleaves mobile four-strand junctions by introducing symmetrical nicks in paired strands. Promotes annealing of linear ssDNA with homologous dsDNA. Required for DNA repair, homologous recombination and chromosome segregation.</text>
</comment>
<dbReference type="GO" id="GO:0006281">
    <property type="term" value="P:DNA repair"/>
    <property type="evidence" value="ECO:0007669"/>
    <property type="project" value="UniProtKB-UniRule"/>
</dbReference>
<dbReference type="InterPro" id="IPR011856">
    <property type="entry name" value="tRNA_endonuc-like_dom_sf"/>
</dbReference>
<dbReference type="RefSeq" id="WP_072966347.1">
    <property type="nucleotide sequence ID" value="NZ_FRAJ01000007.1"/>
</dbReference>
<proteinExistence type="inferred from homology"/>
<keyword evidence="10 13" id="KW-0234">DNA repair</keyword>
<accession>A0A1M6P0U5</accession>
<evidence type="ECO:0000256" key="11">
    <source>
        <dbReference type="ARBA" id="ARBA00023447"/>
    </source>
</evidence>
<keyword evidence="7 13" id="KW-0378">Hydrolase</keyword>
<dbReference type="GO" id="GO:0000287">
    <property type="term" value="F:magnesium ion binding"/>
    <property type="evidence" value="ECO:0007669"/>
    <property type="project" value="UniProtKB-UniRule"/>
</dbReference>
<dbReference type="InterPro" id="IPR011335">
    <property type="entry name" value="Restrct_endonuc-II-like"/>
</dbReference>
<evidence type="ECO:0000256" key="7">
    <source>
        <dbReference type="ARBA" id="ARBA00022801"/>
    </source>
</evidence>
<evidence type="ECO:0000256" key="4">
    <source>
        <dbReference type="ARBA" id="ARBA00022723"/>
    </source>
</evidence>
<feature type="binding site" evidence="13">
    <location>
        <position position="75"/>
    </location>
    <ligand>
        <name>Mg(2+)</name>
        <dbReference type="ChEBI" id="CHEBI:18420"/>
    </ligand>
</feature>
<dbReference type="EMBL" id="FRAJ01000007">
    <property type="protein sequence ID" value="SHK01609.1"/>
    <property type="molecule type" value="Genomic_DNA"/>
</dbReference>
<dbReference type="STRING" id="1121266.SAMN02745883_01059"/>